<evidence type="ECO:0000313" key="6">
    <source>
        <dbReference type="Proteomes" id="UP000012179"/>
    </source>
</evidence>
<dbReference type="InterPro" id="IPR007052">
    <property type="entry name" value="CS_dom"/>
</dbReference>
<evidence type="ECO:0000313" key="5">
    <source>
        <dbReference type="EMBL" id="ARO87591.1"/>
    </source>
</evidence>
<dbReference type="PROSITE" id="PS51203">
    <property type="entry name" value="CS"/>
    <property type="match status" value="1"/>
</dbReference>
<dbReference type="eggNOG" id="COG0071">
    <property type="taxonomic scope" value="Bacteria"/>
</dbReference>
<evidence type="ECO:0000259" key="3">
    <source>
        <dbReference type="PROSITE" id="PS01031"/>
    </source>
</evidence>
<dbReference type="InterPro" id="IPR002068">
    <property type="entry name" value="A-crystallin/Hsp20_dom"/>
</dbReference>
<accession>A0A1W6SP90</accession>
<dbReference type="Pfam" id="PF00011">
    <property type="entry name" value="HSP20"/>
    <property type="match status" value="1"/>
</dbReference>
<sequence>MANIMRRSPLFGDITRSDPFYNIEDWFKNFGMRPFSMEMENAPTIKMDLTENDTAYTVRAEIPGVKKEDVKVQIDGNMVSISAETKGEKEEKEGERVICRECHQGSAYRSFSLNSEVDETKADAKYENGTLVLTLPKKSGKTAKRIEVK</sequence>
<dbReference type="EMBL" id="CP021106">
    <property type="protein sequence ID" value="ARO87591.1"/>
    <property type="molecule type" value="Genomic_DNA"/>
</dbReference>
<gene>
    <name evidence="5" type="ORF">EBAPG3_007300</name>
</gene>
<keyword evidence="6" id="KW-1185">Reference proteome</keyword>
<dbReference type="KEGG" id="nlc:EBAPG3_007300"/>
<evidence type="ECO:0000259" key="4">
    <source>
        <dbReference type="PROSITE" id="PS51203"/>
    </source>
</evidence>
<evidence type="ECO:0000256" key="2">
    <source>
        <dbReference type="RuleBase" id="RU003616"/>
    </source>
</evidence>
<dbReference type="RefSeq" id="WP_004179916.1">
    <property type="nucleotide sequence ID" value="NZ_CP021106.3"/>
</dbReference>
<organism evidence="5 6">
    <name type="scientific">Nitrosospira lacus</name>
    <dbReference type="NCBI Taxonomy" id="1288494"/>
    <lineage>
        <taxon>Bacteria</taxon>
        <taxon>Pseudomonadati</taxon>
        <taxon>Pseudomonadota</taxon>
        <taxon>Betaproteobacteria</taxon>
        <taxon>Nitrosomonadales</taxon>
        <taxon>Nitrosomonadaceae</taxon>
        <taxon>Nitrosospira</taxon>
    </lineage>
</organism>
<dbReference type="OrthoDB" id="9808910at2"/>
<dbReference type="PROSITE" id="PS01031">
    <property type="entry name" value="SHSP"/>
    <property type="match status" value="1"/>
</dbReference>
<dbReference type="PANTHER" id="PTHR11527">
    <property type="entry name" value="HEAT-SHOCK PROTEIN 20 FAMILY MEMBER"/>
    <property type="match status" value="1"/>
</dbReference>
<dbReference type="SUPFAM" id="SSF49764">
    <property type="entry name" value="HSP20-like chaperones"/>
    <property type="match status" value="1"/>
</dbReference>
<feature type="domain" description="CS" evidence="4">
    <location>
        <begin position="42"/>
        <end position="147"/>
    </location>
</feature>
<dbReference type="AlphaFoldDB" id="A0A1W6SP90"/>
<protein>
    <submittedName>
        <fullName evidence="5">Stress protein</fullName>
    </submittedName>
</protein>
<dbReference type="Gene3D" id="2.60.40.790">
    <property type="match status" value="1"/>
</dbReference>
<evidence type="ECO:0000256" key="1">
    <source>
        <dbReference type="PROSITE-ProRule" id="PRU00285"/>
    </source>
</evidence>
<proteinExistence type="inferred from homology"/>
<dbReference type="InterPro" id="IPR008978">
    <property type="entry name" value="HSP20-like_chaperone"/>
</dbReference>
<feature type="domain" description="SHSP" evidence="3">
    <location>
        <begin position="36"/>
        <end position="149"/>
    </location>
</feature>
<dbReference type="InterPro" id="IPR031107">
    <property type="entry name" value="Small_HSP"/>
</dbReference>
<dbReference type="CDD" id="cd06464">
    <property type="entry name" value="ACD_sHsps-like"/>
    <property type="match status" value="1"/>
</dbReference>
<reference evidence="5 6" key="1">
    <citation type="journal article" date="2015" name="Int. J. Syst. Evol. Microbiol.">
        <title>Nitrosospira lacus sp. nov., a psychrotolerant, ammonia-oxidizing bacterium from sandy lake sediment.</title>
        <authorList>
            <person name="Urakawa H."/>
            <person name="Garcia J.C."/>
            <person name="Nielsen J.L."/>
            <person name="Le V.Q."/>
            <person name="Kozlowski J.A."/>
            <person name="Stein L.Y."/>
            <person name="Lim C.K."/>
            <person name="Pommerening-Roser A."/>
            <person name="Martens-Habbena W."/>
            <person name="Stahl D.A."/>
            <person name="Klotz M.G."/>
        </authorList>
    </citation>
    <scope>NUCLEOTIDE SEQUENCE [LARGE SCALE GENOMIC DNA]</scope>
    <source>
        <strain evidence="5 6">APG3</strain>
    </source>
</reference>
<comment type="similarity">
    <text evidence="1 2">Belongs to the small heat shock protein (HSP20) family.</text>
</comment>
<dbReference type="Proteomes" id="UP000012179">
    <property type="component" value="Chromosome"/>
</dbReference>
<name>A0A1W6SP90_9PROT</name>